<keyword evidence="3" id="KW-0418">Kinase</keyword>
<dbReference type="Proteomes" id="UP001357452">
    <property type="component" value="Unassembled WGS sequence"/>
</dbReference>
<sequence>MSTSKEKILFCLLSALGIAFIFSLPRVVIALYIQFNYGNNISADTQSKIIDHAIKFSYTYVVALVFLWLNTTRKTWQYYSIKINTHKFYIRLLLNIILFIAVRYISINLNMHLAAIPMVPKFHFFLFHISLTLEVLFCLFIAEIYMLIKRNQQISLNNEILLKSHAEASYEALKNQINPHFLFNSFNTIQSLIDVNSQAAKQFISNLSTVYRNILNSFHKPVISLNEELQSLRAYLDMMQERHNGNLQVTLNIQRHHLDKFLPPISLQLLVENAIKHNEVSNRRPLTIIIESEDKYIQVKNQLQPKKTAEPSTGKGLYNLNQQYQHICNQSIQIRKTGEWFIVILPLLQQQNIS</sequence>
<feature type="domain" description="Signal transduction histidine kinase internal region" evidence="2">
    <location>
        <begin position="169"/>
        <end position="245"/>
    </location>
</feature>
<keyword evidence="1" id="KW-1133">Transmembrane helix</keyword>
<dbReference type="EMBL" id="JAZGLY010000008">
    <property type="protein sequence ID" value="MEE6188060.1"/>
    <property type="molecule type" value="Genomic_DNA"/>
</dbReference>
<evidence type="ECO:0000313" key="4">
    <source>
        <dbReference type="Proteomes" id="UP001357452"/>
    </source>
</evidence>
<dbReference type="RefSeq" id="WP_330975463.1">
    <property type="nucleotide sequence ID" value="NZ_JAZGLY010000008.1"/>
</dbReference>
<dbReference type="Pfam" id="PF06580">
    <property type="entry name" value="His_kinase"/>
    <property type="match status" value="1"/>
</dbReference>
<keyword evidence="1" id="KW-0472">Membrane</keyword>
<name>A0ABU7RJ90_9BACT</name>
<reference evidence="3 4" key="1">
    <citation type="submission" date="2024-01" db="EMBL/GenBank/DDBJ databases">
        <title>Niabella digestum sp. nov., isolated from waste digestion system.</title>
        <authorList>
            <person name="Zhang L."/>
        </authorList>
    </citation>
    <scope>NUCLEOTIDE SEQUENCE [LARGE SCALE GENOMIC DNA]</scope>
    <source>
        <strain evidence="3 4">A18</strain>
    </source>
</reference>
<evidence type="ECO:0000313" key="3">
    <source>
        <dbReference type="EMBL" id="MEE6188060.1"/>
    </source>
</evidence>
<dbReference type="PANTHER" id="PTHR34220">
    <property type="entry name" value="SENSOR HISTIDINE KINASE YPDA"/>
    <property type="match status" value="1"/>
</dbReference>
<comment type="caution">
    <text evidence="3">The sequence shown here is derived from an EMBL/GenBank/DDBJ whole genome shotgun (WGS) entry which is preliminary data.</text>
</comment>
<dbReference type="PANTHER" id="PTHR34220:SF7">
    <property type="entry name" value="SENSOR HISTIDINE KINASE YPDA"/>
    <property type="match status" value="1"/>
</dbReference>
<proteinExistence type="predicted"/>
<protein>
    <submittedName>
        <fullName evidence="3">Histidine kinase</fullName>
    </submittedName>
</protein>
<dbReference type="InterPro" id="IPR050640">
    <property type="entry name" value="Bact_2-comp_sensor_kinase"/>
</dbReference>
<feature type="transmembrane region" description="Helical" evidence="1">
    <location>
        <begin position="88"/>
        <end position="105"/>
    </location>
</feature>
<gene>
    <name evidence="3" type="ORF">V2H41_12330</name>
</gene>
<dbReference type="InterPro" id="IPR036890">
    <property type="entry name" value="HATPase_C_sf"/>
</dbReference>
<keyword evidence="3" id="KW-0808">Transferase</keyword>
<accession>A0ABU7RJ90</accession>
<feature type="transmembrane region" description="Helical" evidence="1">
    <location>
        <begin position="125"/>
        <end position="148"/>
    </location>
</feature>
<dbReference type="InterPro" id="IPR010559">
    <property type="entry name" value="Sig_transdc_His_kin_internal"/>
</dbReference>
<evidence type="ECO:0000259" key="2">
    <source>
        <dbReference type="Pfam" id="PF06580"/>
    </source>
</evidence>
<organism evidence="3 4">
    <name type="scientific">Niabella digestorum</name>
    <dbReference type="NCBI Taxonomy" id="3117701"/>
    <lineage>
        <taxon>Bacteria</taxon>
        <taxon>Pseudomonadati</taxon>
        <taxon>Bacteroidota</taxon>
        <taxon>Chitinophagia</taxon>
        <taxon>Chitinophagales</taxon>
        <taxon>Chitinophagaceae</taxon>
        <taxon>Niabella</taxon>
    </lineage>
</organism>
<evidence type="ECO:0000256" key="1">
    <source>
        <dbReference type="SAM" id="Phobius"/>
    </source>
</evidence>
<feature type="transmembrane region" description="Helical" evidence="1">
    <location>
        <begin position="49"/>
        <end position="68"/>
    </location>
</feature>
<dbReference type="GO" id="GO:0016301">
    <property type="term" value="F:kinase activity"/>
    <property type="evidence" value="ECO:0007669"/>
    <property type="project" value="UniProtKB-KW"/>
</dbReference>
<keyword evidence="4" id="KW-1185">Reference proteome</keyword>
<keyword evidence="1" id="KW-0812">Transmembrane</keyword>
<dbReference type="SUPFAM" id="SSF55874">
    <property type="entry name" value="ATPase domain of HSP90 chaperone/DNA topoisomerase II/histidine kinase"/>
    <property type="match status" value="1"/>
</dbReference>